<feature type="compositionally biased region" description="Basic and acidic residues" evidence="1">
    <location>
        <begin position="236"/>
        <end position="257"/>
    </location>
</feature>
<dbReference type="Proteomes" id="UP000179807">
    <property type="component" value="Unassembled WGS sequence"/>
</dbReference>
<protein>
    <submittedName>
        <fullName evidence="2">Uncharacterized protein</fullName>
    </submittedName>
</protein>
<feature type="compositionally biased region" description="Basic and acidic residues" evidence="1">
    <location>
        <begin position="1"/>
        <end position="11"/>
    </location>
</feature>
<dbReference type="OrthoDB" id="10666328at2759"/>
<gene>
    <name evidence="2" type="ORF">TRFO_22794</name>
</gene>
<feature type="compositionally biased region" description="Low complexity" evidence="1">
    <location>
        <begin position="22"/>
        <end position="33"/>
    </location>
</feature>
<dbReference type="VEuPathDB" id="TrichDB:TRFO_22794"/>
<feature type="region of interest" description="Disordered" evidence="1">
    <location>
        <begin position="1"/>
        <end position="33"/>
    </location>
</feature>
<dbReference type="EMBL" id="MLAK01000662">
    <property type="protein sequence ID" value="OHT08608.1"/>
    <property type="molecule type" value="Genomic_DNA"/>
</dbReference>
<dbReference type="RefSeq" id="XP_068361744.1">
    <property type="nucleotide sequence ID" value="XM_068502769.1"/>
</dbReference>
<organism evidence="2 3">
    <name type="scientific">Tritrichomonas foetus</name>
    <dbReference type="NCBI Taxonomy" id="1144522"/>
    <lineage>
        <taxon>Eukaryota</taxon>
        <taxon>Metamonada</taxon>
        <taxon>Parabasalia</taxon>
        <taxon>Tritrichomonadida</taxon>
        <taxon>Tritrichomonadidae</taxon>
        <taxon>Tritrichomonas</taxon>
    </lineage>
</organism>
<accession>A0A1J4KCE7</accession>
<evidence type="ECO:0000313" key="3">
    <source>
        <dbReference type="Proteomes" id="UP000179807"/>
    </source>
</evidence>
<dbReference type="AlphaFoldDB" id="A0A1J4KCE7"/>
<reference evidence="2" key="1">
    <citation type="submission" date="2016-10" db="EMBL/GenBank/DDBJ databases">
        <authorList>
            <person name="Benchimol M."/>
            <person name="Almeida L.G."/>
            <person name="Vasconcelos A.T."/>
            <person name="Perreira-Neves A."/>
            <person name="Rosa I.A."/>
            <person name="Tasca T."/>
            <person name="Bogo M.R."/>
            <person name="de Souza W."/>
        </authorList>
    </citation>
    <scope>NUCLEOTIDE SEQUENCE [LARGE SCALE GENOMIC DNA]</scope>
    <source>
        <strain evidence="2">K</strain>
    </source>
</reference>
<comment type="caution">
    <text evidence="2">The sequence shown here is derived from an EMBL/GenBank/DDBJ whole genome shotgun (WGS) entry which is preliminary data.</text>
</comment>
<evidence type="ECO:0000313" key="2">
    <source>
        <dbReference type="EMBL" id="OHT08608.1"/>
    </source>
</evidence>
<name>A0A1J4KCE7_9EUKA</name>
<sequence>MNGDDIIHFDDSIPSSLPPLRPSSSGSKPAKSLSDLKNQIKLLYPKVQQVEKKLENIKGQIPGNLNKNLLQMSIEMQKLRKTCKSSENDIYAKETKNDLSDRLKEIENRLLLQLDVVMKKSSKDLNSKISMIDRKHEEIEDKIYIEEPSEDIEGKLNQLRQTFSQLKKRMNSRLSLIESTYESCKNDDGEEKIMKNYLDNIELQKNQISELKSQLKEVNEQISHRISNSQTKKDKKVKEKSTNSEKNENNTKNEQEMKQRLSLPDIDDDIEEVQNDIQLLVQEFGISLADLHEKSQIYSQKVQDLTEISIELKTKVNGLNRRAQEVDNSCKAIISRLSEISSKIGANENQKNLQKLSRELQQVQTDLQSDITLLKNRIKNCEKLVPGY</sequence>
<proteinExistence type="predicted"/>
<keyword evidence="3" id="KW-1185">Reference proteome</keyword>
<feature type="region of interest" description="Disordered" evidence="1">
    <location>
        <begin position="219"/>
        <end position="257"/>
    </location>
</feature>
<evidence type="ECO:0000256" key="1">
    <source>
        <dbReference type="SAM" id="MobiDB-lite"/>
    </source>
</evidence>
<dbReference type="GeneID" id="94837473"/>